<evidence type="ECO:0000256" key="9">
    <source>
        <dbReference type="SAM" id="Phobius"/>
    </source>
</evidence>
<keyword evidence="7 9" id="KW-1133">Transmembrane helix</keyword>
<proteinExistence type="inferred from homology"/>
<evidence type="ECO:0000256" key="7">
    <source>
        <dbReference type="ARBA" id="ARBA00022989"/>
    </source>
</evidence>
<comment type="similarity">
    <text evidence="2">Belongs to the OST4 family.</text>
</comment>
<organism evidence="10 11">
    <name type="scientific">Ophiocordyceps australis</name>
    <dbReference type="NCBI Taxonomy" id="1399860"/>
    <lineage>
        <taxon>Eukaryota</taxon>
        <taxon>Fungi</taxon>
        <taxon>Dikarya</taxon>
        <taxon>Ascomycota</taxon>
        <taxon>Pezizomycotina</taxon>
        <taxon>Sordariomycetes</taxon>
        <taxon>Hypocreomycetidae</taxon>
        <taxon>Hypocreales</taxon>
        <taxon>Ophiocordycipitaceae</taxon>
        <taxon>Ophiocordyceps</taxon>
    </lineage>
</organism>
<gene>
    <name evidence="10" type="ORF">CDD81_6129</name>
</gene>
<name>A0A2C5Y7P7_9HYPO</name>
<comment type="subcellular location">
    <subcellularLocation>
        <location evidence="1">Endoplasmic reticulum membrane</location>
        <topology evidence="1">Single-pass type III membrane protein</topology>
    </subcellularLocation>
</comment>
<evidence type="ECO:0000256" key="8">
    <source>
        <dbReference type="ARBA" id="ARBA00023136"/>
    </source>
</evidence>
<dbReference type="InterPro" id="IPR051307">
    <property type="entry name" value="OST4"/>
</dbReference>
<evidence type="ECO:0000256" key="6">
    <source>
        <dbReference type="ARBA" id="ARBA00022968"/>
    </source>
</evidence>
<dbReference type="GO" id="GO:0018279">
    <property type="term" value="P:protein N-linked glycosylation via asparagine"/>
    <property type="evidence" value="ECO:0007669"/>
    <property type="project" value="TreeGrafter"/>
</dbReference>
<keyword evidence="6" id="KW-0735">Signal-anchor</keyword>
<protein>
    <recommendedName>
        <fullName evidence="3">Dolichyl-diphosphooligosaccharide--protein glycosyltransferase subunit 4</fullName>
    </recommendedName>
</protein>
<dbReference type="SUPFAM" id="SSF103464">
    <property type="entry name" value="Oligosaccharyltransferase subunit ost4p"/>
    <property type="match status" value="1"/>
</dbReference>
<dbReference type="InterPro" id="IPR036330">
    <property type="entry name" value="Ost4p_sf"/>
</dbReference>
<dbReference type="InterPro" id="IPR018943">
    <property type="entry name" value="Oligosaccaryltransferase"/>
</dbReference>
<dbReference type="PANTHER" id="PTHR48164">
    <property type="entry name" value="DOLICHYL-DIPHOSPHOOLIGOSACCHARIDE--PROTEIN GLYCOSYLTRANSFERASE SUBUNIT 4"/>
    <property type="match status" value="1"/>
</dbReference>
<keyword evidence="4 9" id="KW-0812">Transmembrane</keyword>
<sequence length="79" mass="8717">MLTAARTTSRRLSATKNRLGVEYFSITHSRSFYDSTMISDRDLFSLAIFLGAASMVLILVYHFLELNATPSPSGLGTAR</sequence>
<evidence type="ECO:0000313" key="10">
    <source>
        <dbReference type="EMBL" id="PHH63272.1"/>
    </source>
</evidence>
<comment type="caution">
    <text evidence="10">The sequence shown here is derived from an EMBL/GenBank/DDBJ whole genome shotgun (WGS) entry which is preliminary data.</text>
</comment>
<evidence type="ECO:0000256" key="5">
    <source>
        <dbReference type="ARBA" id="ARBA00022824"/>
    </source>
</evidence>
<dbReference type="OrthoDB" id="2124077at2759"/>
<dbReference type="GO" id="GO:0008250">
    <property type="term" value="C:oligosaccharyltransferase complex"/>
    <property type="evidence" value="ECO:0007669"/>
    <property type="project" value="TreeGrafter"/>
</dbReference>
<evidence type="ECO:0000256" key="3">
    <source>
        <dbReference type="ARBA" id="ARBA00017662"/>
    </source>
</evidence>
<feature type="transmembrane region" description="Helical" evidence="9">
    <location>
        <begin position="43"/>
        <end position="64"/>
    </location>
</feature>
<evidence type="ECO:0000256" key="2">
    <source>
        <dbReference type="ARBA" id="ARBA00007685"/>
    </source>
</evidence>
<keyword evidence="8 9" id="KW-0472">Membrane</keyword>
<dbReference type="AlphaFoldDB" id="A0A2C5Y7P7"/>
<dbReference type="Proteomes" id="UP000226192">
    <property type="component" value="Unassembled WGS sequence"/>
</dbReference>
<keyword evidence="11" id="KW-1185">Reference proteome</keyword>
<accession>A0A2C5Y7P7</accession>
<dbReference type="Pfam" id="PF10215">
    <property type="entry name" value="Ost4"/>
    <property type="match status" value="1"/>
</dbReference>
<dbReference type="PANTHER" id="PTHR48164:SF1">
    <property type="entry name" value="DOLICHYL-DIPHOSPHOOLIGOSACCHARIDE--PROTEIN GLYCOSYLTRANSFERASE SUBUNIT 4"/>
    <property type="match status" value="1"/>
</dbReference>
<evidence type="ECO:0000313" key="11">
    <source>
        <dbReference type="Proteomes" id="UP000226192"/>
    </source>
</evidence>
<evidence type="ECO:0000256" key="1">
    <source>
        <dbReference type="ARBA" id="ARBA00004643"/>
    </source>
</evidence>
<dbReference type="EMBL" id="NJET01000053">
    <property type="protein sequence ID" value="PHH63272.1"/>
    <property type="molecule type" value="Genomic_DNA"/>
</dbReference>
<evidence type="ECO:0000256" key="4">
    <source>
        <dbReference type="ARBA" id="ARBA00022692"/>
    </source>
</evidence>
<keyword evidence="5" id="KW-0256">Endoplasmic reticulum</keyword>
<reference evidence="10 11" key="1">
    <citation type="submission" date="2017-06" db="EMBL/GenBank/DDBJ databases">
        <title>Ant-infecting Ophiocordyceps genomes reveal a high diversity of potential behavioral manipulation genes and a possible major role for enterotoxins.</title>
        <authorList>
            <person name="De Bekker C."/>
            <person name="Evans H.C."/>
            <person name="Brachmann A."/>
            <person name="Hughes D.P."/>
        </authorList>
    </citation>
    <scope>NUCLEOTIDE SEQUENCE [LARGE SCALE GENOMIC DNA]</scope>
    <source>
        <strain evidence="10 11">Map64</strain>
    </source>
</reference>